<evidence type="ECO:0000256" key="1">
    <source>
        <dbReference type="ARBA" id="ARBA00004141"/>
    </source>
</evidence>
<keyword evidence="5 7" id="KW-1133">Transmembrane helix</keyword>
<dbReference type="EMBL" id="JBFXLU010000216">
    <property type="protein sequence ID" value="KAL2834696.1"/>
    <property type="molecule type" value="Genomic_DNA"/>
</dbReference>
<dbReference type="Pfam" id="PF13813">
    <property type="entry name" value="MBOAT_2"/>
    <property type="match status" value="1"/>
</dbReference>
<evidence type="ECO:0000256" key="7">
    <source>
        <dbReference type="SAM" id="Phobius"/>
    </source>
</evidence>
<name>A0ABR4J3T4_9EURO</name>
<evidence type="ECO:0000313" key="10">
    <source>
        <dbReference type="Proteomes" id="UP001610446"/>
    </source>
</evidence>
<dbReference type="InterPro" id="IPR032805">
    <property type="entry name" value="Wax_synthase_dom"/>
</dbReference>
<comment type="caution">
    <text evidence="9">The sequence shown here is derived from an EMBL/GenBank/DDBJ whole genome shotgun (WGS) entry which is preliminary data.</text>
</comment>
<evidence type="ECO:0000256" key="6">
    <source>
        <dbReference type="ARBA" id="ARBA00023136"/>
    </source>
</evidence>
<dbReference type="GO" id="GO:0016740">
    <property type="term" value="F:transferase activity"/>
    <property type="evidence" value="ECO:0007669"/>
    <property type="project" value="UniProtKB-KW"/>
</dbReference>
<organism evidence="9 10">
    <name type="scientific">Aspergillus pseudoustus</name>
    <dbReference type="NCBI Taxonomy" id="1810923"/>
    <lineage>
        <taxon>Eukaryota</taxon>
        <taxon>Fungi</taxon>
        <taxon>Dikarya</taxon>
        <taxon>Ascomycota</taxon>
        <taxon>Pezizomycotina</taxon>
        <taxon>Eurotiomycetes</taxon>
        <taxon>Eurotiomycetidae</taxon>
        <taxon>Eurotiales</taxon>
        <taxon>Aspergillaceae</taxon>
        <taxon>Aspergillus</taxon>
        <taxon>Aspergillus subgen. Nidulantes</taxon>
    </lineage>
</organism>
<dbReference type="InterPro" id="IPR044851">
    <property type="entry name" value="Wax_synthase"/>
</dbReference>
<evidence type="ECO:0000259" key="8">
    <source>
        <dbReference type="Pfam" id="PF13813"/>
    </source>
</evidence>
<feature type="transmembrane region" description="Helical" evidence="7">
    <location>
        <begin position="32"/>
        <end position="49"/>
    </location>
</feature>
<comment type="subcellular location">
    <subcellularLocation>
        <location evidence="1">Membrane</location>
        <topology evidence="1">Multi-pass membrane protein</topology>
    </subcellularLocation>
</comment>
<keyword evidence="10" id="KW-1185">Reference proteome</keyword>
<keyword evidence="3 9" id="KW-0808">Transferase</keyword>
<evidence type="ECO:0000313" key="9">
    <source>
        <dbReference type="EMBL" id="KAL2834696.1"/>
    </source>
</evidence>
<feature type="transmembrane region" description="Helical" evidence="7">
    <location>
        <begin position="287"/>
        <end position="312"/>
    </location>
</feature>
<comment type="similarity">
    <text evidence="2">Belongs to the wax synthase family.</text>
</comment>
<keyword evidence="6 7" id="KW-0472">Membrane</keyword>
<feature type="transmembrane region" description="Helical" evidence="7">
    <location>
        <begin position="208"/>
        <end position="230"/>
    </location>
</feature>
<dbReference type="PANTHER" id="PTHR31595">
    <property type="entry name" value="LONG-CHAIN-ALCOHOL O-FATTY-ACYLTRANSFERASE 3-RELATED"/>
    <property type="match status" value="1"/>
</dbReference>
<proteinExistence type="inferred from homology"/>
<evidence type="ECO:0000256" key="2">
    <source>
        <dbReference type="ARBA" id="ARBA00007282"/>
    </source>
</evidence>
<feature type="domain" description="Wax synthase" evidence="8">
    <location>
        <begin position="236"/>
        <end position="322"/>
    </location>
</feature>
<evidence type="ECO:0000256" key="5">
    <source>
        <dbReference type="ARBA" id="ARBA00022989"/>
    </source>
</evidence>
<feature type="transmembrane region" description="Helical" evidence="7">
    <location>
        <begin position="147"/>
        <end position="169"/>
    </location>
</feature>
<evidence type="ECO:0000256" key="4">
    <source>
        <dbReference type="ARBA" id="ARBA00022692"/>
    </source>
</evidence>
<protein>
    <submittedName>
        <fullName evidence="9">Membrane bound O-acyl transferase family-domain-containing protein</fullName>
    </submittedName>
</protein>
<feature type="transmembrane region" description="Helical" evidence="7">
    <location>
        <begin position="318"/>
        <end position="340"/>
    </location>
</feature>
<dbReference type="Proteomes" id="UP001610446">
    <property type="component" value="Unassembled WGS sequence"/>
</dbReference>
<reference evidence="9 10" key="1">
    <citation type="submission" date="2024-07" db="EMBL/GenBank/DDBJ databases">
        <title>Section-level genome sequencing and comparative genomics of Aspergillus sections Usti and Cavernicolus.</title>
        <authorList>
            <consortium name="Lawrence Berkeley National Laboratory"/>
            <person name="Nybo J.L."/>
            <person name="Vesth T.C."/>
            <person name="Theobald S."/>
            <person name="Frisvad J.C."/>
            <person name="Larsen T.O."/>
            <person name="Kjaerboelling I."/>
            <person name="Rothschild-Mancinelli K."/>
            <person name="Lyhne E.K."/>
            <person name="Kogle M.E."/>
            <person name="Barry K."/>
            <person name="Clum A."/>
            <person name="Na H."/>
            <person name="Ledsgaard L."/>
            <person name="Lin J."/>
            <person name="Lipzen A."/>
            <person name="Kuo A."/>
            <person name="Riley R."/>
            <person name="Mondo S."/>
            <person name="Labutti K."/>
            <person name="Haridas S."/>
            <person name="Pangalinan J."/>
            <person name="Salamov A.A."/>
            <person name="Simmons B.A."/>
            <person name="Magnuson J.K."/>
            <person name="Chen J."/>
            <person name="Drula E."/>
            <person name="Henrissat B."/>
            <person name="Wiebenga A."/>
            <person name="Lubbers R.J."/>
            <person name="Gomes A.C."/>
            <person name="Makela M.R."/>
            <person name="Stajich J."/>
            <person name="Grigoriev I.V."/>
            <person name="Mortensen U.H."/>
            <person name="De Vries R.P."/>
            <person name="Baker S.E."/>
            <person name="Andersen M.R."/>
        </authorList>
    </citation>
    <scope>NUCLEOTIDE SEQUENCE [LARGE SCALE GENOMIC DNA]</scope>
    <source>
        <strain evidence="9 10">CBS 123904</strain>
    </source>
</reference>
<accession>A0ABR4J3T4</accession>
<keyword evidence="4 7" id="KW-0812">Transmembrane</keyword>
<dbReference type="PANTHER" id="PTHR31595:SF27">
    <property type="entry name" value="WAX SYNTHASE DOMAIN-CONTAINING PROTEIN-RELATED"/>
    <property type="match status" value="1"/>
</dbReference>
<feature type="transmembrane region" description="Helical" evidence="7">
    <location>
        <begin position="352"/>
        <end position="375"/>
    </location>
</feature>
<feature type="transmembrane region" description="Helical" evidence="7">
    <location>
        <begin position="395"/>
        <end position="414"/>
    </location>
</feature>
<sequence>MFTIQKEHLMVFMTVQSIITVTSLLHTSKNSWYRSLNILCIALLSFTAYTNSSIKQEINGSALPYQILGAISSTAVLQTVNLLLIAKIDSADLDRIRQLQERPVSRTMLAIQLVLDARIIGTPWQPPKIPCFPPALGSSRPSRLRFLVVYSAVFAWKYLLLDFVIAQFGTPLPTAVYHYRPELHFLSLDAANMEWTHRLLASLVMWSMLHHFIDLIFLVLGLINVGLGLIEADRSPPLFGRIQDAYTIRKFWNTYWHQMLRWPITAWSRFITRDVLRLPSPSLVERYLNIGLAFFLSGVVHEFATATIGMPYSEAGSLTFFSLFVVGIMIEDGVQAVYSWMSNGGPPQPTPLWIKIIGYIWVILWFTLTTPGFTYDLIHTFANSPKLLPHRVTESLGTATAGSLLLVGGLALRATRCIE</sequence>
<gene>
    <name evidence="9" type="ORF">BJY01DRAFT_252928</name>
</gene>
<evidence type="ECO:0000256" key="3">
    <source>
        <dbReference type="ARBA" id="ARBA00022679"/>
    </source>
</evidence>